<dbReference type="EC" id="3.4.11.18" evidence="6 7"/>
<evidence type="ECO:0000256" key="7">
    <source>
        <dbReference type="RuleBase" id="RU003653"/>
    </source>
</evidence>
<gene>
    <name evidence="6 9" type="primary">map</name>
    <name evidence="9" type="ORF">Pan265_16090</name>
</gene>
<keyword evidence="2 6" id="KW-0031">Aminopeptidase</keyword>
<feature type="binding site" evidence="6">
    <location>
        <position position="239"/>
    </location>
    <ligand>
        <name>a divalent metal cation</name>
        <dbReference type="ChEBI" id="CHEBI:60240"/>
        <label>2</label>
        <note>catalytic</note>
    </ligand>
</feature>
<evidence type="ECO:0000256" key="1">
    <source>
        <dbReference type="ARBA" id="ARBA00002521"/>
    </source>
</evidence>
<keyword evidence="4 6" id="KW-0479">Metal-binding</keyword>
<evidence type="ECO:0000313" key="10">
    <source>
        <dbReference type="Proteomes" id="UP000320386"/>
    </source>
</evidence>
<protein>
    <recommendedName>
        <fullName evidence="6 7">Methionine aminopeptidase</fullName>
        <shortName evidence="6">MAP</shortName>
        <shortName evidence="6">MetAP</shortName>
        <ecNumber evidence="6 7">3.4.11.18</ecNumber>
    </recommendedName>
    <alternativeName>
        <fullName evidence="6">Peptidase M</fullName>
    </alternativeName>
</protein>
<comment type="catalytic activity">
    <reaction evidence="6 7">
        <text>Release of N-terminal amino acids, preferentially methionine, from peptides and arylamides.</text>
        <dbReference type="EC" id="3.4.11.18"/>
    </reaction>
</comment>
<evidence type="ECO:0000256" key="5">
    <source>
        <dbReference type="ARBA" id="ARBA00022801"/>
    </source>
</evidence>
<keyword evidence="10" id="KW-1185">Reference proteome</keyword>
<dbReference type="EMBL" id="CP036280">
    <property type="protein sequence ID" value="QDU71756.1"/>
    <property type="molecule type" value="Genomic_DNA"/>
</dbReference>
<evidence type="ECO:0000259" key="8">
    <source>
        <dbReference type="Pfam" id="PF00557"/>
    </source>
</evidence>
<sequence>MKISTKTPEQIERMRASGRLVRKILDRCTAMCQPGVTTQALDNEAQRLIDEAGATGLFRGYPGPTPFPATLCISVNEEVVHGIASDRKVVEGDIVGVDCGVSLDGWCGDAATTIMVGEVKPEVRALCEATQHVLAIAIENMRPGRRWSQVAGLMQSYAESRGYGVVRDFVGHGIGRKLHEEPKVPNFVNEQLLRNDFELRKGMVLAVEPMCNLGTAEVLMLQDGWTVVTQDRLPAAHYEHTVAITADGTDVLTDGR</sequence>
<evidence type="ECO:0000313" key="9">
    <source>
        <dbReference type="EMBL" id="QDU71756.1"/>
    </source>
</evidence>
<dbReference type="PANTHER" id="PTHR43330:SF27">
    <property type="entry name" value="METHIONINE AMINOPEPTIDASE"/>
    <property type="match status" value="1"/>
</dbReference>
<dbReference type="KEGG" id="mcad:Pan265_16090"/>
<dbReference type="PRINTS" id="PR00599">
    <property type="entry name" value="MAPEPTIDASE"/>
</dbReference>
<dbReference type="GO" id="GO:0046872">
    <property type="term" value="F:metal ion binding"/>
    <property type="evidence" value="ECO:0007669"/>
    <property type="project" value="UniProtKB-UniRule"/>
</dbReference>
<keyword evidence="3 6" id="KW-0645">Protease</keyword>
<dbReference type="AlphaFoldDB" id="A0A518BXS6"/>
<dbReference type="HAMAP" id="MF_01974">
    <property type="entry name" value="MetAP_1"/>
    <property type="match status" value="1"/>
</dbReference>
<dbReference type="Pfam" id="PF00557">
    <property type="entry name" value="Peptidase_M24"/>
    <property type="match status" value="1"/>
</dbReference>
<dbReference type="InterPro" id="IPR001714">
    <property type="entry name" value="Pept_M24_MAP"/>
</dbReference>
<dbReference type="PROSITE" id="PS00680">
    <property type="entry name" value="MAP_1"/>
    <property type="match status" value="1"/>
</dbReference>
<dbReference type="GO" id="GO:0005829">
    <property type="term" value="C:cytosol"/>
    <property type="evidence" value="ECO:0007669"/>
    <property type="project" value="TreeGrafter"/>
</dbReference>
<evidence type="ECO:0000256" key="2">
    <source>
        <dbReference type="ARBA" id="ARBA00022438"/>
    </source>
</evidence>
<feature type="binding site" evidence="6">
    <location>
        <position position="208"/>
    </location>
    <ligand>
        <name>a divalent metal cation</name>
        <dbReference type="ChEBI" id="CHEBI:60240"/>
        <label>2</label>
        <note>catalytic</note>
    </ligand>
</feature>
<proteinExistence type="inferred from homology"/>
<comment type="similarity">
    <text evidence="6">Belongs to the peptidase M24A family. Methionine aminopeptidase type 1 subfamily.</text>
</comment>
<evidence type="ECO:0000256" key="6">
    <source>
        <dbReference type="HAMAP-Rule" id="MF_01974"/>
    </source>
</evidence>
<keyword evidence="5 6" id="KW-0378">Hydrolase</keyword>
<feature type="binding site" evidence="6">
    <location>
        <position position="109"/>
    </location>
    <ligand>
        <name>a divalent metal cation</name>
        <dbReference type="ChEBI" id="CHEBI:60240"/>
        <label>2</label>
        <note>catalytic</note>
    </ligand>
</feature>
<dbReference type="GO" id="GO:0006508">
    <property type="term" value="P:proteolysis"/>
    <property type="evidence" value="ECO:0007669"/>
    <property type="project" value="UniProtKB-KW"/>
</dbReference>
<feature type="binding site" evidence="6">
    <location>
        <position position="109"/>
    </location>
    <ligand>
        <name>a divalent metal cation</name>
        <dbReference type="ChEBI" id="CHEBI:60240"/>
        <label>1</label>
    </ligand>
</feature>
<dbReference type="InterPro" id="IPR002467">
    <property type="entry name" value="Pept_M24A_MAP1"/>
</dbReference>
<dbReference type="Proteomes" id="UP000320386">
    <property type="component" value="Chromosome"/>
</dbReference>
<dbReference type="InterPro" id="IPR036005">
    <property type="entry name" value="Creatinase/aminopeptidase-like"/>
</dbReference>
<dbReference type="NCBIfam" id="TIGR00500">
    <property type="entry name" value="met_pdase_I"/>
    <property type="match status" value="1"/>
</dbReference>
<dbReference type="RefSeq" id="WP_145445959.1">
    <property type="nucleotide sequence ID" value="NZ_CP036280.1"/>
</dbReference>
<feature type="binding site" evidence="6">
    <location>
        <position position="179"/>
    </location>
    <ligand>
        <name>substrate</name>
    </ligand>
</feature>
<feature type="binding site" evidence="6">
    <location>
        <position position="239"/>
    </location>
    <ligand>
        <name>a divalent metal cation</name>
        <dbReference type="ChEBI" id="CHEBI:60240"/>
        <label>1</label>
    </ligand>
</feature>
<feature type="binding site" evidence="6">
    <location>
        <position position="81"/>
    </location>
    <ligand>
        <name>substrate</name>
    </ligand>
</feature>
<name>A0A518BXS6_9BACT</name>
<dbReference type="InterPro" id="IPR000994">
    <property type="entry name" value="Pept_M24"/>
</dbReference>
<evidence type="ECO:0000256" key="3">
    <source>
        <dbReference type="ARBA" id="ARBA00022670"/>
    </source>
</evidence>
<comment type="subunit">
    <text evidence="6">Monomer.</text>
</comment>
<reference evidence="9 10" key="1">
    <citation type="submission" date="2019-02" db="EMBL/GenBank/DDBJ databases">
        <title>Deep-cultivation of Planctomycetes and their phenomic and genomic characterization uncovers novel biology.</title>
        <authorList>
            <person name="Wiegand S."/>
            <person name="Jogler M."/>
            <person name="Boedeker C."/>
            <person name="Pinto D."/>
            <person name="Vollmers J."/>
            <person name="Rivas-Marin E."/>
            <person name="Kohn T."/>
            <person name="Peeters S.H."/>
            <person name="Heuer A."/>
            <person name="Rast P."/>
            <person name="Oberbeckmann S."/>
            <person name="Bunk B."/>
            <person name="Jeske O."/>
            <person name="Meyerdierks A."/>
            <person name="Storesund J.E."/>
            <person name="Kallscheuer N."/>
            <person name="Luecker S."/>
            <person name="Lage O.M."/>
            <person name="Pohl T."/>
            <person name="Merkel B.J."/>
            <person name="Hornburger P."/>
            <person name="Mueller R.-W."/>
            <person name="Bruemmer F."/>
            <person name="Labrenz M."/>
            <person name="Spormann A.M."/>
            <person name="Op den Camp H."/>
            <person name="Overmann J."/>
            <person name="Amann R."/>
            <person name="Jetten M.S.M."/>
            <person name="Mascher T."/>
            <person name="Medema M.H."/>
            <person name="Devos D.P."/>
            <person name="Kaster A.-K."/>
            <person name="Ovreas L."/>
            <person name="Rohde M."/>
            <person name="Galperin M.Y."/>
            <person name="Jogler C."/>
        </authorList>
    </citation>
    <scope>NUCLEOTIDE SEQUENCE [LARGE SCALE GENOMIC DNA]</scope>
    <source>
        <strain evidence="9 10">Pan265</strain>
    </source>
</reference>
<organism evidence="9 10">
    <name type="scientific">Mucisphaera calidilacus</name>
    <dbReference type="NCBI Taxonomy" id="2527982"/>
    <lineage>
        <taxon>Bacteria</taxon>
        <taxon>Pseudomonadati</taxon>
        <taxon>Planctomycetota</taxon>
        <taxon>Phycisphaerae</taxon>
        <taxon>Phycisphaerales</taxon>
        <taxon>Phycisphaeraceae</taxon>
        <taxon>Mucisphaera</taxon>
    </lineage>
</organism>
<feature type="binding site" evidence="6">
    <location>
        <position position="172"/>
    </location>
    <ligand>
        <name>a divalent metal cation</name>
        <dbReference type="ChEBI" id="CHEBI:60240"/>
        <label>2</label>
        <note>catalytic</note>
    </ligand>
</feature>
<comment type="cofactor">
    <cofactor evidence="6">
        <name>Co(2+)</name>
        <dbReference type="ChEBI" id="CHEBI:48828"/>
    </cofactor>
    <cofactor evidence="6">
        <name>Zn(2+)</name>
        <dbReference type="ChEBI" id="CHEBI:29105"/>
    </cofactor>
    <cofactor evidence="6">
        <name>Mn(2+)</name>
        <dbReference type="ChEBI" id="CHEBI:29035"/>
    </cofactor>
    <cofactor evidence="6">
        <name>Fe(2+)</name>
        <dbReference type="ChEBI" id="CHEBI:29033"/>
    </cofactor>
    <text evidence="6">Binds 2 divalent metal cations per subunit. Has a high-affinity and a low affinity metal-binding site. The true nature of the physiological cofactor is under debate. The enzyme is active with cobalt, zinc, manganese or divalent iron ions. Most likely, methionine aminopeptidases function as mononuclear Fe(2+)-metalloproteases under physiological conditions, and the catalytically relevant metal-binding site has been assigned to the histidine-containing high-affinity site.</text>
</comment>
<evidence type="ECO:0000256" key="4">
    <source>
        <dbReference type="ARBA" id="ARBA00022723"/>
    </source>
</evidence>
<feature type="binding site" evidence="6">
    <location>
        <position position="98"/>
    </location>
    <ligand>
        <name>a divalent metal cation</name>
        <dbReference type="ChEBI" id="CHEBI:60240"/>
        <label>1</label>
    </ligand>
</feature>
<feature type="domain" description="Peptidase M24" evidence="8">
    <location>
        <begin position="12"/>
        <end position="246"/>
    </location>
</feature>
<dbReference type="CDD" id="cd01086">
    <property type="entry name" value="MetAP1"/>
    <property type="match status" value="1"/>
</dbReference>
<dbReference type="OrthoDB" id="9802055at2"/>
<dbReference type="Gene3D" id="3.90.230.10">
    <property type="entry name" value="Creatinase/methionine aminopeptidase superfamily"/>
    <property type="match status" value="1"/>
</dbReference>
<dbReference type="GO" id="GO:0004239">
    <property type="term" value="F:initiator methionyl aminopeptidase activity"/>
    <property type="evidence" value="ECO:0007669"/>
    <property type="project" value="UniProtKB-UniRule"/>
</dbReference>
<comment type="function">
    <text evidence="1 6">Removes the N-terminal methionine from nascent proteins. The N-terminal methionine is often cleaved when the second residue in the primary sequence is small and uncharged (Met-Ala-, Cys, Gly, Pro, Ser, Thr, or Val). Requires deformylation of the N(alpha)-formylated initiator methionine before it can be hydrolyzed.</text>
</comment>
<dbReference type="SUPFAM" id="SSF55920">
    <property type="entry name" value="Creatinase/aminopeptidase"/>
    <property type="match status" value="1"/>
</dbReference>
<accession>A0A518BXS6</accession>
<dbReference type="GO" id="GO:0070006">
    <property type="term" value="F:metalloaminopeptidase activity"/>
    <property type="evidence" value="ECO:0007669"/>
    <property type="project" value="UniProtKB-UniRule"/>
</dbReference>
<dbReference type="PANTHER" id="PTHR43330">
    <property type="entry name" value="METHIONINE AMINOPEPTIDASE"/>
    <property type="match status" value="1"/>
</dbReference>